<protein>
    <submittedName>
        <fullName evidence="1">Uncharacterized protein</fullName>
    </submittedName>
</protein>
<dbReference type="Proteomes" id="UP000186110">
    <property type="component" value="Chromosome"/>
</dbReference>
<organism evidence="1 2">
    <name type="scientific">Rhodoferax saidenbachensis</name>
    <dbReference type="NCBI Taxonomy" id="1484693"/>
    <lineage>
        <taxon>Bacteria</taxon>
        <taxon>Pseudomonadati</taxon>
        <taxon>Pseudomonadota</taxon>
        <taxon>Betaproteobacteria</taxon>
        <taxon>Burkholderiales</taxon>
        <taxon>Comamonadaceae</taxon>
        <taxon>Rhodoferax</taxon>
    </lineage>
</organism>
<name>A0A1P8KCF6_9BURK</name>
<evidence type="ECO:0000313" key="1">
    <source>
        <dbReference type="EMBL" id="APW43710.1"/>
    </source>
</evidence>
<accession>A0A1P8KCF6</accession>
<sequence length="220" mass="24590">MGYADMVWAFSRRNPDGTASGLLVDSINVLGEKCGLDFTHFAYPWARTQEMVKVGLLDGFCTSRVKERLEYADFCSTPLSQTTFGAFHRKEDTRIPDITSVKDMRALRQGTYHANGYALQFLEMGQMHMESNTASLLRLIALNALDIFVAAESDGTRLIAELGLQDKIDFTPLSFLPKGEFCFGLRKTFPDAQAVLAKMEAVTRVAVKSRELPLLQYSAR</sequence>
<dbReference type="Gene3D" id="3.40.190.10">
    <property type="entry name" value="Periplasmic binding protein-like II"/>
    <property type="match status" value="2"/>
</dbReference>
<dbReference type="AlphaFoldDB" id="A0A1P8KCF6"/>
<reference evidence="1 2" key="1">
    <citation type="submission" date="2017-01" db="EMBL/GenBank/DDBJ databases">
        <authorList>
            <person name="Mah S.A."/>
            <person name="Swanson W.J."/>
            <person name="Moy G.W."/>
            <person name="Vacquier V.D."/>
        </authorList>
    </citation>
    <scope>NUCLEOTIDE SEQUENCE [LARGE SCALE GENOMIC DNA]</scope>
    <source>
        <strain evidence="1 2">DSM 22694</strain>
    </source>
</reference>
<dbReference type="SUPFAM" id="SSF53850">
    <property type="entry name" value="Periplasmic binding protein-like II"/>
    <property type="match status" value="1"/>
</dbReference>
<gene>
    <name evidence="1" type="ORF">RS694_14985</name>
</gene>
<proteinExistence type="predicted"/>
<keyword evidence="2" id="KW-1185">Reference proteome</keyword>
<evidence type="ECO:0000313" key="2">
    <source>
        <dbReference type="Proteomes" id="UP000186110"/>
    </source>
</evidence>
<dbReference type="STRING" id="1484693.RS694_14985"/>
<dbReference type="EMBL" id="CP019239">
    <property type="protein sequence ID" value="APW43710.1"/>
    <property type="molecule type" value="Genomic_DNA"/>
</dbReference>
<dbReference type="KEGG" id="rsb:RS694_14985"/>
<dbReference type="eggNOG" id="COG0834">
    <property type="taxonomic scope" value="Bacteria"/>
</dbReference>